<keyword evidence="10 19" id="KW-0269">Exonuclease</keyword>
<feature type="domain" description="Exonuclease" evidence="20">
    <location>
        <begin position="8"/>
        <end position="185"/>
    </location>
</feature>
<dbReference type="GO" id="GO:0003677">
    <property type="term" value="F:DNA binding"/>
    <property type="evidence" value="ECO:0007669"/>
    <property type="project" value="InterPro"/>
</dbReference>
<dbReference type="AlphaFoldDB" id="A0A451DE44"/>
<evidence type="ECO:0000256" key="12">
    <source>
        <dbReference type="ARBA" id="ARBA00022932"/>
    </source>
</evidence>
<evidence type="ECO:0000256" key="4">
    <source>
        <dbReference type="ARBA" id="ARBA00022679"/>
    </source>
</evidence>
<dbReference type="OrthoDB" id="9804290at2"/>
<evidence type="ECO:0000256" key="2">
    <source>
        <dbReference type="ARBA" id="ARBA00012417"/>
    </source>
</evidence>
<evidence type="ECO:0000313" key="21">
    <source>
        <dbReference type="EMBL" id="VFP84923.1"/>
    </source>
</evidence>
<evidence type="ECO:0000259" key="20">
    <source>
        <dbReference type="SMART" id="SM00479"/>
    </source>
</evidence>
<reference evidence="21 22" key="1">
    <citation type="submission" date="2019-02" db="EMBL/GenBank/DDBJ databases">
        <authorList>
            <person name="Manzano-Marin A."/>
            <person name="Manzano-Marin A."/>
        </authorList>
    </citation>
    <scope>NUCLEOTIDE SEQUENCE [LARGE SCALE GENOMIC DNA]</scope>
    <source>
        <strain evidence="21 22">BuCisplendens</strain>
    </source>
</reference>
<gene>
    <name evidence="19 21" type="primary">dnaQ</name>
    <name evidence="21" type="ORF">BUCISPPA3004_164</name>
</gene>
<organism evidence="21 22">
    <name type="scientific">Buchnera aphidicola</name>
    <name type="common">Cinara splendens</name>
    <dbReference type="NCBI Taxonomy" id="2518979"/>
    <lineage>
        <taxon>Bacteria</taxon>
        <taxon>Pseudomonadati</taxon>
        <taxon>Pseudomonadota</taxon>
        <taxon>Gammaproteobacteria</taxon>
        <taxon>Enterobacterales</taxon>
        <taxon>Erwiniaceae</taxon>
        <taxon>Buchnera</taxon>
    </lineage>
</organism>
<dbReference type="GO" id="GO:0045004">
    <property type="term" value="P:DNA replication proofreading"/>
    <property type="evidence" value="ECO:0007669"/>
    <property type="project" value="TreeGrafter"/>
</dbReference>
<feature type="active site" description="Proton acceptor" evidence="16">
    <location>
        <position position="163"/>
    </location>
</feature>
<evidence type="ECO:0000256" key="7">
    <source>
        <dbReference type="ARBA" id="ARBA00022722"/>
    </source>
</evidence>
<evidence type="ECO:0000256" key="19">
    <source>
        <dbReference type="RuleBase" id="RU364087"/>
    </source>
</evidence>
<keyword evidence="4 19" id="KW-0808">Transferase</keyword>
<evidence type="ECO:0000256" key="5">
    <source>
        <dbReference type="ARBA" id="ARBA00022695"/>
    </source>
</evidence>
<keyword evidence="8 18" id="KW-0479">Metal-binding</keyword>
<keyword evidence="11 18" id="KW-0460">Magnesium</keyword>
<dbReference type="InterPro" id="IPR006054">
    <property type="entry name" value="DnaQ"/>
</dbReference>
<evidence type="ECO:0000256" key="18">
    <source>
        <dbReference type="PIRSR" id="PIRSR606309-3"/>
    </source>
</evidence>
<comment type="function">
    <text evidence="19">DNA polymerase III is a complex, multichain enzyme responsible for most of the replicative synthesis in bacteria. The epsilon subunit contain the editing function and is a proofreading 3'-5' exonuclease.</text>
</comment>
<evidence type="ECO:0000256" key="1">
    <source>
        <dbReference type="ARBA" id="ARBA00001936"/>
    </source>
</evidence>
<evidence type="ECO:0000256" key="14">
    <source>
        <dbReference type="ARBA" id="ARBA00049244"/>
    </source>
</evidence>
<dbReference type="PANTHER" id="PTHR30231">
    <property type="entry name" value="DNA POLYMERASE III SUBUNIT EPSILON"/>
    <property type="match status" value="1"/>
</dbReference>
<feature type="binding site" evidence="17">
    <location>
        <position position="62"/>
    </location>
    <ligand>
        <name>substrate</name>
    </ligand>
</feature>
<dbReference type="FunFam" id="3.30.420.10:FF:000012">
    <property type="entry name" value="DNA polymerase III subunit epsilon"/>
    <property type="match status" value="1"/>
</dbReference>
<dbReference type="SUPFAM" id="SSF53098">
    <property type="entry name" value="Ribonuclease H-like"/>
    <property type="match status" value="1"/>
</dbReference>
<proteinExistence type="predicted"/>
<dbReference type="GO" id="GO:0003887">
    <property type="term" value="F:DNA-directed DNA polymerase activity"/>
    <property type="evidence" value="ECO:0007669"/>
    <property type="project" value="UniProtKB-KW"/>
</dbReference>
<dbReference type="NCBIfam" id="TIGR01406">
    <property type="entry name" value="dnaQ_proteo"/>
    <property type="match status" value="1"/>
</dbReference>
<evidence type="ECO:0000256" key="6">
    <source>
        <dbReference type="ARBA" id="ARBA00022705"/>
    </source>
</evidence>
<evidence type="ECO:0000256" key="17">
    <source>
        <dbReference type="PIRSR" id="PIRSR606309-2"/>
    </source>
</evidence>
<evidence type="ECO:0000256" key="9">
    <source>
        <dbReference type="ARBA" id="ARBA00022801"/>
    </source>
</evidence>
<dbReference type="InterPro" id="IPR036397">
    <property type="entry name" value="RNaseH_sf"/>
</dbReference>
<feature type="binding site" evidence="18">
    <location>
        <position position="15"/>
    </location>
    <ligand>
        <name>a divalent metal cation</name>
        <dbReference type="ChEBI" id="CHEBI:60240"/>
        <label>1</label>
        <note>catalytic</note>
    </ligand>
</feature>
<dbReference type="GO" id="GO:0008408">
    <property type="term" value="F:3'-5' exonuclease activity"/>
    <property type="evidence" value="ECO:0007669"/>
    <property type="project" value="TreeGrafter"/>
</dbReference>
<evidence type="ECO:0000313" key="22">
    <source>
        <dbReference type="Proteomes" id="UP000294413"/>
    </source>
</evidence>
<comment type="subunit">
    <text evidence="15">The DNA polymerase holoenzyme is a complex that contains 10 different types of subunits. These subunits are organized into 3 functionally essential subassemblies: the pol III core, the beta sliding clamp processivity factor and the clamp-loading complex. The pol III core (subunits alpha,epsilon and theta) contains the polymerase and the 3'-5' exonuclease proofreading activities. The polymerase is tethered to the template via the sliding clamp processivity factor. The clamp-loading complex assembles the beta processivity factor onto the primer template and plays a central role in the organization and communication at the replication fork. This complex contains delta, delta', psi and chi, and copies of either or both of two different DnaX proteins, gamma and tau. The composition of the holoenzyme is, therefore: (alpha,epsilon,theta)[2]-(gamma/tau)[3]-delta,delta', psi,chi-beta[4].</text>
</comment>
<feature type="binding site" evidence="18">
    <location>
        <position position="168"/>
    </location>
    <ligand>
        <name>a divalent metal cation</name>
        <dbReference type="ChEBI" id="CHEBI:60240"/>
        <label>1</label>
        <note>catalytic</note>
    </ligand>
</feature>
<dbReference type="InterPro" id="IPR013520">
    <property type="entry name" value="Ribonucl_H"/>
</dbReference>
<dbReference type="Gene3D" id="3.30.420.10">
    <property type="entry name" value="Ribonuclease H-like superfamily/Ribonuclease H"/>
    <property type="match status" value="1"/>
</dbReference>
<dbReference type="PANTHER" id="PTHR30231:SF41">
    <property type="entry name" value="DNA POLYMERASE III SUBUNIT EPSILON"/>
    <property type="match status" value="1"/>
</dbReference>
<dbReference type="GO" id="GO:0046872">
    <property type="term" value="F:metal ion binding"/>
    <property type="evidence" value="ECO:0007669"/>
    <property type="project" value="UniProtKB-KW"/>
</dbReference>
<evidence type="ECO:0000256" key="15">
    <source>
        <dbReference type="ARBA" id="ARBA00065841"/>
    </source>
</evidence>
<keyword evidence="9 19" id="KW-0378">Hydrolase</keyword>
<dbReference type="NCBIfam" id="TIGR00573">
    <property type="entry name" value="dnaq"/>
    <property type="match status" value="1"/>
</dbReference>
<feature type="binding site" evidence="17">
    <location>
        <position position="168"/>
    </location>
    <ligand>
        <name>substrate</name>
    </ligand>
</feature>
<keyword evidence="7 19" id="KW-0540">Nuclease</keyword>
<dbReference type="Pfam" id="PF00929">
    <property type="entry name" value="RNase_T"/>
    <property type="match status" value="1"/>
</dbReference>
<comment type="catalytic activity">
    <reaction evidence="14 19">
        <text>DNA(n) + a 2'-deoxyribonucleoside 5'-triphosphate = DNA(n+1) + diphosphate</text>
        <dbReference type="Rhea" id="RHEA:22508"/>
        <dbReference type="Rhea" id="RHEA-COMP:17339"/>
        <dbReference type="Rhea" id="RHEA-COMP:17340"/>
        <dbReference type="ChEBI" id="CHEBI:33019"/>
        <dbReference type="ChEBI" id="CHEBI:61560"/>
        <dbReference type="ChEBI" id="CHEBI:173112"/>
        <dbReference type="EC" id="2.7.7.7"/>
    </reaction>
</comment>
<feature type="binding site" evidence="17">
    <location>
        <position position="13"/>
    </location>
    <ligand>
        <name>substrate</name>
    </ligand>
</feature>
<name>A0A451DE44_9GAMM</name>
<dbReference type="RefSeq" id="WP_154048855.1">
    <property type="nucleotide sequence ID" value="NZ_LR217722.1"/>
</dbReference>
<dbReference type="EC" id="2.7.7.7" evidence="2 19"/>
<dbReference type="SMART" id="SM00479">
    <property type="entry name" value="EXOIII"/>
    <property type="match status" value="1"/>
</dbReference>
<evidence type="ECO:0000256" key="3">
    <source>
        <dbReference type="ARBA" id="ARBA00020352"/>
    </source>
</evidence>
<dbReference type="InterPro" id="IPR006309">
    <property type="entry name" value="DnaQ_proteo"/>
</dbReference>
<dbReference type="InterPro" id="IPR012337">
    <property type="entry name" value="RNaseH-like_sf"/>
</dbReference>
<comment type="cofactor">
    <cofactor evidence="18">
        <name>Mg(2+)</name>
        <dbReference type="ChEBI" id="CHEBI:18420"/>
    </cofactor>
    <cofactor evidence="18">
        <name>Mn(2+)</name>
        <dbReference type="ChEBI" id="CHEBI:29035"/>
    </cofactor>
    <text evidence="18">Binds 2 divalent metal cations. Magnesium or manganese.</text>
</comment>
<keyword evidence="5 19" id="KW-0548">Nucleotidyltransferase</keyword>
<evidence type="ECO:0000256" key="13">
    <source>
        <dbReference type="ARBA" id="ARBA00023211"/>
    </source>
</evidence>
<feature type="binding site" evidence="17">
    <location>
        <position position="67"/>
    </location>
    <ligand>
        <name>substrate</name>
    </ligand>
</feature>
<sequence length="235" mass="27614">MNSLYNSRQVILDIETTGMNKSGCLYLNHKIIEIGIIEIIDRKYTGKYLHYYLNPKRIVEEEAYKIHGISNKFLSDKPYFSDIYLNIINFIKKSEIIVHNSVFDISFLDYEFSKLNLNISKICEFSTITDTLFIARKLFPGKKNSLDALCSRYNIKNSRRNFHGALLDSWILFKLYLYMTSNQQEINFRSSSTKKILSPLNSKYNKNKPLKILLASVSEKKTHQKYINMINKNYI</sequence>
<comment type="cofactor">
    <cofactor evidence="1 19">
        <name>Mn(2+)</name>
        <dbReference type="ChEBI" id="CHEBI:29035"/>
    </cofactor>
</comment>
<evidence type="ECO:0000256" key="10">
    <source>
        <dbReference type="ARBA" id="ARBA00022839"/>
    </source>
</evidence>
<dbReference type="EMBL" id="LR217722">
    <property type="protein sequence ID" value="VFP84923.1"/>
    <property type="molecule type" value="Genomic_DNA"/>
</dbReference>
<accession>A0A451DE44</accession>
<keyword evidence="12 19" id="KW-0239">DNA-directed DNA polymerase</keyword>
<evidence type="ECO:0000256" key="11">
    <source>
        <dbReference type="ARBA" id="ARBA00022842"/>
    </source>
</evidence>
<keyword evidence="13 18" id="KW-0464">Manganese</keyword>
<dbReference type="NCBIfam" id="NF004316">
    <property type="entry name" value="PRK05711.1"/>
    <property type="match status" value="1"/>
</dbReference>
<feature type="binding site" evidence="17">
    <location>
        <position position="15"/>
    </location>
    <ligand>
        <name>substrate</name>
    </ligand>
</feature>
<dbReference type="Proteomes" id="UP000294413">
    <property type="component" value="Chromosome 1"/>
</dbReference>
<keyword evidence="6 19" id="KW-0235">DNA replication</keyword>
<feature type="binding site" evidence="18">
    <location>
        <position position="13"/>
    </location>
    <ligand>
        <name>a divalent metal cation</name>
        <dbReference type="ChEBI" id="CHEBI:60240"/>
        <label>1</label>
        <note>catalytic</note>
    </ligand>
</feature>
<protein>
    <recommendedName>
        <fullName evidence="3 19">DNA polymerase III subunit epsilon</fullName>
        <ecNumber evidence="2 19">2.7.7.7</ecNumber>
    </recommendedName>
</protein>
<evidence type="ECO:0000256" key="8">
    <source>
        <dbReference type="ARBA" id="ARBA00022723"/>
    </source>
</evidence>
<dbReference type="GO" id="GO:0005829">
    <property type="term" value="C:cytosol"/>
    <property type="evidence" value="ECO:0007669"/>
    <property type="project" value="TreeGrafter"/>
</dbReference>
<evidence type="ECO:0000256" key="16">
    <source>
        <dbReference type="PIRSR" id="PIRSR606309-1"/>
    </source>
</evidence>